<dbReference type="EMBL" id="CADCTF010000126">
    <property type="protein sequence ID" value="CAA9258279.1"/>
    <property type="molecule type" value="Genomic_DNA"/>
</dbReference>
<evidence type="ECO:0000259" key="5">
    <source>
        <dbReference type="PROSITE" id="PS51186"/>
    </source>
</evidence>
<dbReference type="GO" id="GO:0030649">
    <property type="term" value="P:aminoglycoside antibiotic catabolic process"/>
    <property type="evidence" value="ECO:0007669"/>
    <property type="project" value="TreeGrafter"/>
</dbReference>
<dbReference type="AlphaFoldDB" id="A0A6J4ISP8"/>
<dbReference type="PROSITE" id="PS51186">
    <property type="entry name" value="GNAT"/>
    <property type="match status" value="1"/>
</dbReference>
<evidence type="ECO:0000256" key="3">
    <source>
        <dbReference type="ARBA" id="ARBA00023315"/>
    </source>
</evidence>
<keyword evidence="2 4" id="KW-0808">Transferase</keyword>
<feature type="binding site" evidence="4">
    <location>
        <begin position="81"/>
        <end position="83"/>
    </location>
    <ligand>
        <name>acetyl-CoA</name>
        <dbReference type="ChEBI" id="CHEBI:57288"/>
    </ligand>
</feature>
<comment type="similarity">
    <text evidence="1 4">Belongs to the acetyltransferase Eis family.</text>
</comment>
<dbReference type="Gene3D" id="3.30.1050.10">
    <property type="entry name" value="SCP2 sterol-binding domain"/>
    <property type="match status" value="1"/>
</dbReference>
<dbReference type="Pfam" id="PF13530">
    <property type="entry name" value="SCP2_2"/>
    <property type="match status" value="1"/>
</dbReference>
<dbReference type="GO" id="GO:0034069">
    <property type="term" value="F:aminoglycoside N-acetyltransferase activity"/>
    <property type="evidence" value="ECO:0007669"/>
    <property type="project" value="TreeGrafter"/>
</dbReference>
<name>A0A6J4ISP8_9ACTN</name>
<dbReference type="InterPro" id="IPR016181">
    <property type="entry name" value="Acyl_CoA_acyltransferase"/>
</dbReference>
<dbReference type="PANTHER" id="PTHR37817:SF1">
    <property type="entry name" value="N-ACETYLTRANSFERASE EIS"/>
    <property type="match status" value="1"/>
</dbReference>
<feature type="domain" description="N-acetyltransferase" evidence="5">
    <location>
        <begin position="3"/>
        <end position="150"/>
    </location>
</feature>
<protein>
    <recommendedName>
        <fullName evidence="5">N-acetyltransferase domain-containing protein</fullName>
    </recommendedName>
</protein>
<dbReference type="SUPFAM" id="SSF55718">
    <property type="entry name" value="SCP-like"/>
    <property type="match status" value="1"/>
</dbReference>
<feature type="active site" description="Proton acceptor; via carboxylate" evidence="4">
    <location>
        <position position="411"/>
    </location>
</feature>
<comment type="subunit">
    <text evidence="4">Homohexamer; trimer of dimers.</text>
</comment>
<evidence type="ECO:0000256" key="2">
    <source>
        <dbReference type="ARBA" id="ARBA00022679"/>
    </source>
</evidence>
<dbReference type="InterPro" id="IPR022902">
    <property type="entry name" value="NAcTrfase_Eis"/>
</dbReference>
<sequence>MEVELRPITADEFPEYSRVLHTVFGDVATDDSIEHWRGLTELDRTIAVIEDGKIVATNGAFSFDLALPGATTVPCAGVTAVGVLPTHRRRGLLRRMMAHQLDDVAGRGEPVAVLTASESVIYPRFGYGQAAGFVSWSLATTGVTVAHPPSPGGRIRLLDRTEAGQVLPTIYDRCWRARPGQLSRNAAFWYKTLRDPEAERDGASAFFFAVHESAHGEPDGYAMFRRKGLWEAGLPAQQVLVDAELIGVDEQVEATLWTFLLELDLVRTLKAYSRPADESFRWRLADPRRMQITYAANDHLWVRIVDVAGALAARRYRTEDRLVLELADPFRPANEGRWAVEGGPDGAVVHRTQDPADFSLGAPELGAIYLGGVAPTVLARAGRVIEHRPGAVARADLFFGWAVAPWCANDF</sequence>
<dbReference type="Pfam" id="PF13527">
    <property type="entry name" value="Acetyltransf_9"/>
    <property type="match status" value="1"/>
</dbReference>
<evidence type="ECO:0000256" key="1">
    <source>
        <dbReference type="ARBA" id="ARBA00009213"/>
    </source>
</evidence>
<dbReference type="InterPro" id="IPR041380">
    <property type="entry name" value="Acetyltransf_17"/>
</dbReference>
<evidence type="ECO:0000256" key="4">
    <source>
        <dbReference type="HAMAP-Rule" id="MF_01812"/>
    </source>
</evidence>
<evidence type="ECO:0000313" key="6">
    <source>
        <dbReference type="EMBL" id="CAA9258279.1"/>
    </source>
</evidence>
<dbReference type="InterPro" id="IPR025559">
    <property type="entry name" value="Eis_dom"/>
</dbReference>
<dbReference type="Gene3D" id="3.40.630.30">
    <property type="match status" value="2"/>
</dbReference>
<feature type="binding site" evidence="4">
    <location>
        <begin position="89"/>
        <end position="94"/>
    </location>
    <ligand>
        <name>acetyl-CoA</name>
        <dbReference type="ChEBI" id="CHEBI:57288"/>
    </ligand>
</feature>
<keyword evidence="3 4" id="KW-0012">Acyltransferase</keyword>
<dbReference type="InterPro" id="IPR000182">
    <property type="entry name" value="GNAT_dom"/>
</dbReference>
<gene>
    <name evidence="6" type="ORF">AVDCRST_MAG50-2731</name>
</gene>
<dbReference type="SUPFAM" id="SSF55729">
    <property type="entry name" value="Acyl-CoA N-acyltransferases (Nat)"/>
    <property type="match status" value="1"/>
</dbReference>
<proteinExistence type="inferred from homology"/>
<organism evidence="6">
    <name type="scientific">uncultured Acidimicrobiales bacterium</name>
    <dbReference type="NCBI Taxonomy" id="310071"/>
    <lineage>
        <taxon>Bacteria</taxon>
        <taxon>Bacillati</taxon>
        <taxon>Actinomycetota</taxon>
        <taxon>Acidimicrobiia</taxon>
        <taxon>Acidimicrobiales</taxon>
        <taxon>environmental samples</taxon>
    </lineage>
</organism>
<dbReference type="PANTHER" id="PTHR37817">
    <property type="entry name" value="N-ACETYLTRANSFERASE EIS"/>
    <property type="match status" value="1"/>
</dbReference>
<dbReference type="InterPro" id="IPR036527">
    <property type="entry name" value="SCP2_sterol-bd_dom_sf"/>
</dbReference>
<reference evidence="6" key="1">
    <citation type="submission" date="2020-02" db="EMBL/GenBank/DDBJ databases">
        <authorList>
            <person name="Meier V. D."/>
        </authorList>
    </citation>
    <scope>NUCLEOTIDE SEQUENCE</scope>
    <source>
        <strain evidence="6">AVDCRST_MAG50</strain>
    </source>
</reference>
<accession>A0A6J4ISP8</accession>
<dbReference type="NCBIfam" id="NF002367">
    <property type="entry name" value="PRK01346.1-4"/>
    <property type="match status" value="1"/>
</dbReference>
<dbReference type="HAMAP" id="MF_01812">
    <property type="entry name" value="Eis"/>
    <property type="match status" value="1"/>
</dbReference>
<feature type="active site" description="Proton donor" evidence="4">
    <location>
        <position position="122"/>
    </location>
</feature>
<dbReference type="InterPro" id="IPR051554">
    <property type="entry name" value="Acetyltransferase_Eis"/>
</dbReference>
<dbReference type="Pfam" id="PF17668">
    <property type="entry name" value="Acetyltransf_17"/>
    <property type="match status" value="1"/>
</dbReference>
<feature type="binding site" evidence="4">
    <location>
        <begin position="117"/>
        <end position="118"/>
    </location>
    <ligand>
        <name>acetyl-CoA</name>
        <dbReference type="ChEBI" id="CHEBI:57288"/>
    </ligand>
</feature>